<sequence length="548" mass="61611">MASISQHSPAGARRVDVAILGGGLAGLTLALQLRQQSPDLSITVLERHTHPVREAAHKVGESTVEIGAHYLANVLGLREHLDSEQIRKFGFRFFFSEGSDRVDRCTELGVSQILPTPSWQIDRGRFENFLGERARAAGIAFNDGAVVRTLDLDDGEGDHGVTYEHEGETRQIACRWLVDASGRAGLLKRKLDLAQPNAHDANAAWWRVDGIVDPNAWSEDAQWLQRCTPPDRWRSTNHMCGPGYWFWLIPLSSGAHSLGIVCDAKMHPLETMNTHDKAMDWLRRHQPQVAASLDRSQHTLQDFLFLRHFSHGCKQVFSERRWALTGESGVFLDPFYSPGTDFIAIANTYICDLVAKDAAGAAFAPYASLYQQLFFSFYENTLTLYQDQYALFGDAQVMPVKVIWDYTYYWSLLSPLFFAGRMTDVAMLGRLRPAFEAARALNLAMQPMLREWGRRNEGHDGPAARLLDQFRIDWFHDMNRALHDTLDDDGFAARIAANVDRMRWLAAEVLQHARRRHPDIDDQGLGALLSGDSPAPASLHAVWYADAA</sequence>
<protein>
    <submittedName>
        <fullName evidence="2">Halogenase</fullName>
    </submittedName>
</protein>
<evidence type="ECO:0000313" key="2">
    <source>
        <dbReference type="EMBL" id="TDK27114.1"/>
    </source>
</evidence>
<dbReference type="AlphaFoldDB" id="A0A4R5U0P2"/>
<dbReference type="GO" id="GO:0071949">
    <property type="term" value="F:FAD binding"/>
    <property type="evidence" value="ECO:0007669"/>
    <property type="project" value="InterPro"/>
</dbReference>
<organism evidence="2 3">
    <name type="scientific">Luteimonas aestuarii</name>
    <dbReference type="NCBI Taxonomy" id="453837"/>
    <lineage>
        <taxon>Bacteria</taxon>
        <taxon>Pseudomonadati</taxon>
        <taxon>Pseudomonadota</taxon>
        <taxon>Gammaproteobacteria</taxon>
        <taxon>Lysobacterales</taxon>
        <taxon>Lysobacteraceae</taxon>
        <taxon>Luteimonas</taxon>
    </lineage>
</organism>
<gene>
    <name evidence="2" type="ORF">E2F46_02555</name>
</gene>
<dbReference type="InterPro" id="IPR050816">
    <property type="entry name" value="Flavin-dep_Halogenase_NPB"/>
</dbReference>
<accession>A0A4R5U0P2</accession>
<dbReference type="OrthoDB" id="103324at2"/>
<keyword evidence="3" id="KW-1185">Reference proteome</keyword>
<reference evidence="2 3" key="1">
    <citation type="submission" date="2019-03" db="EMBL/GenBank/DDBJ databases">
        <title>Luteimonas zhaokaii sp.nov., isolated from the rectal contents of Plateau pika in Yushu, Qinghai Province, China.</title>
        <authorList>
            <person name="Zhang G."/>
        </authorList>
    </citation>
    <scope>NUCLEOTIDE SEQUENCE [LARGE SCALE GENOMIC DNA]</scope>
    <source>
        <strain evidence="2 3">B9</strain>
    </source>
</reference>
<dbReference type="SUPFAM" id="SSF51905">
    <property type="entry name" value="FAD/NAD(P)-binding domain"/>
    <property type="match status" value="1"/>
</dbReference>
<dbReference type="Proteomes" id="UP000294796">
    <property type="component" value="Unassembled WGS sequence"/>
</dbReference>
<dbReference type="PANTHER" id="PTHR43747:SF1">
    <property type="entry name" value="SLR1998 PROTEIN"/>
    <property type="match status" value="1"/>
</dbReference>
<dbReference type="EMBL" id="SMTF01000002">
    <property type="protein sequence ID" value="TDK27114.1"/>
    <property type="molecule type" value="Genomic_DNA"/>
</dbReference>
<dbReference type="PANTHER" id="PTHR43747">
    <property type="entry name" value="FAD-BINDING PROTEIN"/>
    <property type="match status" value="1"/>
</dbReference>
<dbReference type="Pfam" id="PF01494">
    <property type="entry name" value="FAD_binding_3"/>
    <property type="match status" value="1"/>
</dbReference>
<name>A0A4R5U0P2_9GAMM</name>
<dbReference type="RefSeq" id="WP_133320614.1">
    <property type="nucleotide sequence ID" value="NZ_SMTF01000002.1"/>
</dbReference>
<proteinExistence type="predicted"/>
<dbReference type="Gene3D" id="3.50.50.60">
    <property type="entry name" value="FAD/NAD(P)-binding domain"/>
    <property type="match status" value="1"/>
</dbReference>
<feature type="domain" description="FAD-binding" evidence="1">
    <location>
        <begin position="14"/>
        <end position="225"/>
    </location>
</feature>
<comment type="caution">
    <text evidence="2">The sequence shown here is derived from an EMBL/GenBank/DDBJ whole genome shotgun (WGS) entry which is preliminary data.</text>
</comment>
<evidence type="ECO:0000313" key="3">
    <source>
        <dbReference type="Proteomes" id="UP000294796"/>
    </source>
</evidence>
<dbReference type="InterPro" id="IPR036188">
    <property type="entry name" value="FAD/NAD-bd_sf"/>
</dbReference>
<dbReference type="InterPro" id="IPR002938">
    <property type="entry name" value="FAD-bd"/>
</dbReference>
<evidence type="ECO:0000259" key="1">
    <source>
        <dbReference type="Pfam" id="PF01494"/>
    </source>
</evidence>